<keyword evidence="1" id="KW-0677">Repeat</keyword>
<keyword evidence="2" id="KW-0175">Coiled coil</keyword>
<keyword evidence="3" id="KW-1133">Transmembrane helix</keyword>
<evidence type="ECO:0008006" key="8">
    <source>
        <dbReference type="Google" id="ProtNLM"/>
    </source>
</evidence>
<dbReference type="InterPro" id="IPR056884">
    <property type="entry name" value="NPHP3-like_N"/>
</dbReference>
<feature type="transmembrane region" description="Helical" evidence="3">
    <location>
        <begin position="809"/>
        <end position="830"/>
    </location>
</feature>
<dbReference type="GeneID" id="18802363"/>
<gene>
    <name evidence="6" type="ORF">STEHIDRAFT_163493</name>
</gene>
<dbReference type="AlphaFoldDB" id="R7RWI1"/>
<evidence type="ECO:0000256" key="3">
    <source>
        <dbReference type="SAM" id="Phobius"/>
    </source>
</evidence>
<dbReference type="eggNOG" id="ENOG502SQBV">
    <property type="taxonomic scope" value="Eukaryota"/>
</dbReference>
<dbReference type="InterPro" id="IPR027417">
    <property type="entry name" value="P-loop_NTPase"/>
</dbReference>
<dbReference type="OrthoDB" id="448455at2759"/>
<evidence type="ECO:0000313" key="7">
    <source>
        <dbReference type="Proteomes" id="UP000053927"/>
    </source>
</evidence>
<keyword evidence="7" id="KW-1185">Reference proteome</keyword>
<dbReference type="Pfam" id="PF24809">
    <property type="entry name" value="DUF7708"/>
    <property type="match status" value="1"/>
</dbReference>
<dbReference type="Proteomes" id="UP000053927">
    <property type="component" value="Unassembled WGS sequence"/>
</dbReference>
<protein>
    <recommendedName>
        <fullName evidence="8">NACHT domain-containing protein</fullName>
    </recommendedName>
</protein>
<accession>R7RWI1</accession>
<dbReference type="EMBL" id="JH687402">
    <property type="protein sequence ID" value="EIM79669.1"/>
    <property type="molecule type" value="Genomic_DNA"/>
</dbReference>
<dbReference type="Gene3D" id="3.40.50.300">
    <property type="entry name" value="P-loop containing nucleotide triphosphate hydrolases"/>
    <property type="match status" value="1"/>
</dbReference>
<evidence type="ECO:0000256" key="1">
    <source>
        <dbReference type="ARBA" id="ARBA00022737"/>
    </source>
</evidence>
<feature type="domain" description="DUF7708" evidence="4">
    <location>
        <begin position="50"/>
        <end position="138"/>
    </location>
</feature>
<organism evidence="6 7">
    <name type="scientific">Stereum hirsutum (strain FP-91666)</name>
    <name type="common">White-rot fungus</name>
    <dbReference type="NCBI Taxonomy" id="721885"/>
    <lineage>
        <taxon>Eukaryota</taxon>
        <taxon>Fungi</taxon>
        <taxon>Dikarya</taxon>
        <taxon>Basidiomycota</taxon>
        <taxon>Agaricomycotina</taxon>
        <taxon>Agaricomycetes</taxon>
        <taxon>Russulales</taxon>
        <taxon>Stereaceae</taxon>
        <taxon>Stereum</taxon>
    </lineage>
</organism>
<dbReference type="OMA" id="PSLIWQM"/>
<keyword evidence="3" id="KW-0472">Membrane</keyword>
<dbReference type="SUPFAM" id="SSF52540">
    <property type="entry name" value="P-loop containing nucleoside triphosphate hydrolases"/>
    <property type="match status" value="1"/>
</dbReference>
<name>R7RWI1_STEHR</name>
<evidence type="ECO:0000256" key="2">
    <source>
        <dbReference type="SAM" id="Coils"/>
    </source>
</evidence>
<dbReference type="RefSeq" id="XP_007311243.1">
    <property type="nucleotide sequence ID" value="XM_007311181.1"/>
</dbReference>
<sequence length="841" mass="95778">MHLDRDGDPQHRVATADTLLSAADRFDREHRQKSRARAFGARYLRIVGGLQSYFSAIDSVISSNPMIAACVWGALRFVFEVANKYFRFFESLTSSLERVAEDLDFYNDYAIILYNKWDRVQTVLLRVYTNILHLCDEAKLERDRALEERLRAEQEREAARDERVAQALERADQAFERKDQSVERKQQAIERIDQAVERKQQSVERRKQSVERMSQDAHRVHWEVARTRDEIRRDGEDDRIQAFDLRAVHAEICRVPLPGTGNWLVDSPEFLAWSTSKSIPDNVLWCFGKPGSGKTVLTSNAIDEVITGHESDGSVAVASFYLRFDDPRRRTTSAVQRTILYQLLRRLSKEDLHSFVHEFASVYSGNTVTDDIDVMSLILRLAEKFGRGFIVIDALDECDDLPNLLDLLSRLRRHFRILVFSRDLQEIRLGLSGCVEVSLDAYDRHTEIMRFVRTRVSEYHQSGRLVVGTEGLLDEIVDALTQQADGMWLWVILQIASLCRQRRDADIRAALRDLPPDLDTTYYRILQRIDSLGSRTSSLVQHALEWLVGASRPLSVDELAKAAAVSDLYDEALDDHSPINDALGLIDDCSNLRCFMHMRLLNRKKAQLDTQSHNESSPVSTLSMTDVLLRSLDVLDLDLRQALTNAYLAALPSPPNRTALEEVFDSFRLALSLTQASDDGQKRLQVAKTLHQIYVRSRNSLVLYAAAATYRSLADHNLKRAQVWVEGATSENVLQALPLANIVHIACPSTHGVHGRWRPKPLDDAIYLKDNATMTTQDLLRLDTLPAEFVSLNLFSSSSYHAKTRQDQLGMVACLLHIGVGNVVAAMWYVPIRRKKLYVNY</sequence>
<feature type="domain" description="Nephrocystin 3-like N-terminal" evidence="5">
    <location>
        <begin position="259"/>
        <end position="422"/>
    </location>
</feature>
<feature type="coiled-coil region" evidence="2">
    <location>
        <begin position="135"/>
        <end position="205"/>
    </location>
</feature>
<evidence type="ECO:0000313" key="6">
    <source>
        <dbReference type="EMBL" id="EIM79669.1"/>
    </source>
</evidence>
<keyword evidence="3" id="KW-0812">Transmembrane</keyword>
<dbReference type="InterPro" id="IPR056125">
    <property type="entry name" value="DUF7708"/>
</dbReference>
<dbReference type="KEGG" id="shs:STEHIDRAFT_163493"/>
<proteinExistence type="predicted"/>
<evidence type="ECO:0000259" key="5">
    <source>
        <dbReference type="Pfam" id="PF24883"/>
    </source>
</evidence>
<dbReference type="Pfam" id="PF24883">
    <property type="entry name" value="NPHP3_N"/>
    <property type="match status" value="1"/>
</dbReference>
<dbReference type="PANTHER" id="PTHR10039">
    <property type="entry name" value="AMELOGENIN"/>
    <property type="match status" value="1"/>
</dbReference>
<reference evidence="7" key="1">
    <citation type="journal article" date="2012" name="Science">
        <title>The Paleozoic origin of enzymatic lignin decomposition reconstructed from 31 fungal genomes.</title>
        <authorList>
            <person name="Floudas D."/>
            <person name="Binder M."/>
            <person name="Riley R."/>
            <person name="Barry K."/>
            <person name="Blanchette R.A."/>
            <person name="Henrissat B."/>
            <person name="Martinez A.T."/>
            <person name="Otillar R."/>
            <person name="Spatafora J.W."/>
            <person name="Yadav J.S."/>
            <person name="Aerts A."/>
            <person name="Benoit I."/>
            <person name="Boyd A."/>
            <person name="Carlson A."/>
            <person name="Copeland A."/>
            <person name="Coutinho P.M."/>
            <person name="de Vries R.P."/>
            <person name="Ferreira P."/>
            <person name="Findley K."/>
            <person name="Foster B."/>
            <person name="Gaskell J."/>
            <person name="Glotzer D."/>
            <person name="Gorecki P."/>
            <person name="Heitman J."/>
            <person name="Hesse C."/>
            <person name="Hori C."/>
            <person name="Igarashi K."/>
            <person name="Jurgens J.A."/>
            <person name="Kallen N."/>
            <person name="Kersten P."/>
            <person name="Kohler A."/>
            <person name="Kuees U."/>
            <person name="Kumar T.K.A."/>
            <person name="Kuo A."/>
            <person name="LaButti K."/>
            <person name="Larrondo L.F."/>
            <person name="Lindquist E."/>
            <person name="Ling A."/>
            <person name="Lombard V."/>
            <person name="Lucas S."/>
            <person name="Lundell T."/>
            <person name="Martin R."/>
            <person name="McLaughlin D.J."/>
            <person name="Morgenstern I."/>
            <person name="Morin E."/>
            <person name="Murat C."/>
            <person name="Nagy L.G."/>
            <person name="Nolan M."/>
            <person name="Ohm R.A."/>
            <person name="Patyshakuliyeva A."/>
            <person name="Rokas A."/>
            <person name="Ruiz-Duenas F.J."/>
            <person name="Sabat G."/>
            <person name="Salamov A."/>
            <person name="Samejima M."/>
            <person name="Schmutz J."/>
            <person name="Slot J.C."/>
            <person name="St John F."/>
            <person name="Stenlid J."/>
            <person name="Sun H."/>
            <person name="Sun S."/>
            <person name="Syed K."/>
            <person name="Tsang A."/>
            <person name="Wiebenga A."/>
            <person name="Young D."/>
            <person name="Pisabarro A."/>
            <person name="Eastwood D.C."/>
            <person name="Martin F."/>
            <person name="Cullen D."/>
            <person name="Grigoriev I.V."/>
            <person name="Hibbett D.S."/>
        </authorList>
    </citation>
    <scope>NUCLEOTIDE SEQUENCE [LARGE SCALE GENOMIC DNA]</scope>
    <source>
        <strain evidence="7">FP-91666</strain>
    </source>
</reference>
<evidence type="ECO:0000259" key="4">
    <source>
        <dbReference type="Pfam" id="PF24809"/>
    </source>
</evidence>